<protein>
    <submittedName>
        <fullName evidence="15">TonB-dependent receptor</fullName>
    </submittedName>
</protein>
<evidence type="ECO:0000256" key="2">
    <source>
        <dbReference type="ARBA" id="ARBA00022448"/>
    </source>
</evidence>
<dbReference type="PANTHER" id="PTHR30069">
    <property type="entry name" value="TONB-DEPENDENT OUTER MEMBRANE RECEPTOR"/>
    <property type="match status" value="1"/>
</dbReference>
<comment type="subcellular location">
    <subcellularLocation>
        <location evidence="1 10">Cell outer membrane</location>
        <topology evidence="1 10">Multi-pass membrane protein</topology>
    </subcellularLocation>
</comment>
<keyword evidence="4 10" id="KW-0812">Transmembrane</keyword>
<dbReference type="SUPFAM" id="SSF56935">
    <property type="entry name" value="Porins"/>
    <property type="match status" value="1"/>
</dbReference>
<dbReference type="GO" id="GO:0015344">
    <property type="term" value="F:siderophore uptake transmembrane transporter activity"/>
    <property type="evidence" value="ECO:0007669"/>
    <property type="project" value="TreeGrafter"/>
</dbReference>
<proteinExistence type="inferred from homology"/>
<gene>
    <name evidence="15" type="ORF">GO988_05850</name>
</gene>
<keyword evidence="8 15" id="KW-0675">Receptor</keyword>
<dbReference type="GO" id="GO:0009279">
    <property type="term" value="C:cell outer membrane"/>
    <property type="evidence" value="ECO:0007669"/>
    <property type="project" value="UniProtKB-SubCell"/>
</dbReference>
<dbReference type="InterPro" id="IPR037066">
    <property type="entry name" value="Plug_dom_sf"/>
</dbReference>
<evidence type="ECO:0000256" key="10">
    <source>
        <dbReference type="PROSITE-ProRule" id="PRU01360"/>
    </source>
</evidence>
<evidence type="ECO:0000256" key="3">
    <source>
        <dbReference type="ARBA" id="ARBA00022452"/>
    </source>
</evidence>
<feature type="signal peptide" evidence="12">
    <location>
        <begin position="1"/>
        <end position="24"/>
    </location>
</feature>
<dbReference type="PANTHER" id="PTHR30069:SF29">
    <property type="entry name" value="HEMOGLOBIN AND HEMOGLOBIN-HAPTOGLOBIN-BINDING PROTEIN 1-RELATED"/>
    <property type="match status" value="1"/>
</dbReference>
<evidence type="ECO:0000256" key="8">
    <source>
        <dbReference type="ARBA" id="ARBA00023170"/>
    </source>
</evidence>
<dbReference type="Proteomes" id="UP000441336">
    <property type="component" value="Unassembled WGS sequence"/>
</dbReference>
<dbReference type="Gene3D" id="2.40.170.20">
    <property type="entry name" value="TonB-dependent receptor, beta-barrel domain"/>
    <property type="match status" value="1"/>
</dbReference>
<evidence type="ECO:0000256" key="4">
    <source>
        <dbReference type="ARBA" id="ARBA00022692"/>
    </source>
</evidence>
<reference evidence="15 16" key="1">
    <citation type="submission" date="2019-12" db="EMBL/GenBank/DDBJ databases">
        <title>Hymenobacter sp. HMF4947 Genome sequencing and assembly.</title>
        <authorList>
            <person name="Kang H."/>
            <person name="Cha I."/>
            <person name="Kim H."/>
            <person name="Joh K."/>
        </authorList>
    </citation>
    <scope>NUCLEOTIDE SEQUENCE [LARGE SCALE GENOMIC DNA]</scope>
    <source>
        <strain evidence="15 16">HMF4947</strain>
    </source>
</reference>
<evidence type="ECO:0000256" key="5">
    <source>
        <dbReference type="ARBA" id="ARBA00022729"/>
    </source>
</evidence>
<evidence type="ECO:0000313" key="15">
    <source>
        <dbReference type="EMBL" id="MVN75844.1"/>
    </source>
</evidence>
<evidence type="ECO:0000313" key="16">
    <source>
        <dbReference type="Proteomes" id="UP000441336"/>
    </source>
</evidence>
<accession>A0A7K1TBR6</accession>
<dbReference type="PROSITE" id="PS52016">
    <property type="entry name" value="TONB_DEPENDENT_REC_3"/>
    <property type="match status" value="1"/>
</dbReference>
<keyword evidence="3 10" id="KW-1134">Transmembrane beta strand</keyword>
<dbReference type="EMBL" id="WQKZ01000002">
    <property type="protein sequence ID" value="MVN75844.1"/>
    <property type="molecule type" value="Genomic_DNA"/>
</dbReference>
<keyword evidence="5 12" id="KW-0732">Signal</keyword>
<evidence type="ECO:0000256" key="11">
    <source>
        <dbReference type="RuleBase" id="RU003357"/>
    </source>
</evidence>
<evidence type="ECO:0000256" key="9">
    <source>
        <dbReference type="ARBA" id="ARBA00023237"/>
    </source>
</evidence>
<keyword evidence="16" id="KW-1185">Reference proteome</keyword>
<comment type="caution">
    <text evidence="15">The sequence shown here is derived from an EMBL/GenBank/DDBJ whole genome shotgun (WGS) entry which is preliminary data.</text>
</comment>
<evidence type="ECO:0000256" key="1">
    <source>
        <dbReference type="ARBA" id="ARBA00004571"/>
    </source>
</evidence>
<dbReference type="InterPro" id="IPR036942">
    <property type="entry name" value="Beta-barrel_TonB_sf"/>
</dbReference>
<dbReference type="InterPro" id="IPR012910">
    <property type="entry name" value="Plug_dom"/>
</dbReference>
<dbReference type="AlphaFoldDB" id="A0A7K1TBR6"/>
<dbReference type="Pfam" id="PF00593">
    <property type="entry name" value="TonB_dep_Rec_b-barrel"/>
    <property type="match status" value="1"/>
</dbReference>
<dbReference type="InterPro" id="IPR039426">
    <property type="entry name" value="TonB-dep_rcpt-like"/>
</dbReference>
<sequence>MLIFNYLQTSFGSLTRWWASCALASGLLVASALPTQGQTSPTPLPGRDTLTTRAHRLPEAQVRAVRPERFAVGSRRLEVDSAVLAQYRGGTATDVLGSRLGLYIKNYGPGQLATISLRGTSSQHTAVLWNGLNIMLPTLGQNDLSLLPISGNTQLSVQPGPAAALYGSGAVGGAIVLRTEPDWRPGLRGSVQADAGSFGLRGGNVEARAATPTLAVRVAASYREAQNNYPYLVREPTGLARYTMQNAALRHQWSFSPDLAWRVGTAGELTASVWLTDTDREIQQGTSVAGSNAREVDQSRRLVLGYRRATSHGGQWSVRGAWFEDIINYSDQGAISNSRVRTTQSQADYTAPLGQRASLRLGVEAQHFGAVVDGYGDEPITENRAAAFALLRYDPRPTLRLSANLRQAALPAGLAPLTPTVGLEWDFYQPIATAADSLPPAARPGLTLKASAARTYRAPTLNERYWRPGGNPDLLAEAGGGYEVGVRHRLGTAAHLALETELTTFYQLVDNWVQWLPLGAGGTYTPRNLRQVCSQGLEASSVLRLRQGRYRAAVRASYSLTQTEKTQGVAADTDPVGVQLAYVPLHRASLSTDHAWRGWLASAAFTFSSFAYTDASASSFLPAVGLLGATLGRTVPLPHRTGLTLFVQSTNLLNRTYDSYPARPAPPRAFSVSLRFDYH</sequence>
<comment type="similarity">
    <text evidence="10 11">Belongs to the TonB-dependent receptor family.</text>
</comment>
<evidence type="ECO:0000256" key="7">
    <source>
        <dbReference type="ARBA" id="ARBA00023136"/>
    </source>
</evidence>
<evidence type="ECO:0000259" key="14">
    <source>
        <dbReference type="Pfam" id="PF07715"/>
    </source>
</evidence>
<feature type="domain" description="TonB-dependent receptor plug" evidence="14">
    <location>
        <begin position="79"/>
        <end position="174"/>
    </location>
</feature>
<keyword evidence="2 10" id="KW-0813">Transport</keyword>
<keyword evidence="9 10" id="KW-0998">Cell outer membrane</keyword>
<dbReference type="GO" id="GO:0044718">
    <property type="term" value="P:siderophore transmembrane transport"/>
    <property type="evidence" value="ECO:0007669"/>
    <property type="project" value="TreeGrafter"/>
</dbReference>
<evidence type="ECO:0000259" key="13">
    <source>
        <dbReference type="Pfam" id="PF00593"/>
    </source>
</evidence>
<dbReference type="Gene3D" id="2.170.130.10">
    <property type="entry name" value="TonB-dependent receptor, plug domain"/>
    <property type="match status" value="1"/>
</dbReference>
<feature type="domain" description="TonB-dependent receptor-like beta-barrel" evidence="13">
    <location>
        <begin position="225"/>
        <end position="651"/>
    </location>
</feature>
<dbReference type="InterPro" id="IPR000531">
    <property type="entry name" value="Beta-barrel_TonB"/>
</dbReference>
<feature type="chain" id="PRO_5029905443" evidence="12">
    <location>
        <begin position="25"/>
        <end position="679"/>
    </location>
</feature>
<keyword evidence="6 11" id="KW-0798">TonB box</keyword>
<evidence type="ECO:0000256" key="12">
    <source>
        <dbReference type="SAM" id="SignalP"/>
    </source>
</evidence>
<keyword evidence="7 10" id="KW-0472">Membrane</keyword>
<name>A0A7K1TBR6_9BACT</name>
<evidence type="ECO:0000256" key="6">
    <source>
        <dbReference type="ARBA" id="ARBA00023077"/>
    </source>
</evidence>
<dbReference type="Pfam" id="PF07715">
    <property type="entry name" value="Plug"/>
    <property type="match status" value="1"/>
</dbReference>
<organism evidence="15 16">
    <name type="scientific">Hymenobacter ginkgonis</name>
    <dbReference type="NCBI Taxonomy" id="2682976"/>
    <lineage>
        <taxon>Bacteria</taxon>
        <taxon>Pseudomonadati</taxon>
        <taxon>Bacteroidota</taxon>
        <taxon>Cytophagia</taxon>
        <taxon>Cytophagales</taxon>
        <taxon>Hymenobacteraceae</taxon>
        <taxon>Hymenobacter</taxon>
    </lineage>
</organism>